<reference evidence="1" key="1">
    <citation type="submission" date="2021-06" db="EMBL/GenBank/DDBJ databases">
        <authorList>
            <person name="Kallberg Y."/>
            <person name="Tangrot J."/>
            <person name="Rosling A."/>
        </authorList>
    </citation>
    <scope>NUCLEOTIDE SEQUENCE</scope>
    <source>
        <strain evidence="1">28 12/20/2015</strain>
    </source>
</reference>
<comment type="caution">
    <text evidence="1">The sequence shown here is derived from an EMBL/GenBank/DDBJ whole genome shotgun (WGS) entry which is preliminary data.</text>
</comment>
<keyword evidence="2" id="KW-1185">Reference proteome</keyword>
<evidence type="ECO:0000313" key="2">
    <source>
        <dbReference type="Proteomes" id="UP000789366"/>
    </source>
</evidence>
<protein>
    <submittedName>
        <fullName evidence="1">4631_t:CDS:1</fullName>
    </submittedName>
</protein>
<dbReference type="EMBL" id="CAJVPW010010477">
    <property type="protein sequence ID" value="CAG8615890.1"/>
    <property type="molecule type" value="Genomic_DNA"/>
</dbReference>
<name>A0ACA9MV41_9GLOM</name>
<gene>
    <name evidence="1" type="ORF">SPELUC_LOCUS7679</name>
</gene>
<proteinExistence type="predicted"/>
<sequence length="56" mass="6646">KADLEITRLTQELEEHRIQIKNLETCVSQLECDTYMIKINLQQHHLLDAQLEDLIN</sequence>
<accession>A0ACA9MV41</accession>
<evidence type="ECO:0000313" key="1">
    <source>
        <dbReference type="EMBL" id="CAG8615890.1"/>
    </source>
</evidence>
<feature type="non-terminal residue" evidence="1">
    <location>
        <position position="1"/>
    </location>
</feature>
<organism evidence="1 2">
    <name type="scientific">Cetraspora pellucida</name>
    <dbReference type="NCBI Taxonomy" id="1433469"/>
    <lineage>
        <taxon>Eukaryota</taxon>
        <taxon>Fungi</taxon>
        <taxon>Fungi incertae sedis</taxon>
        <taxon>Mucoromycota</taxon>
        <taxon>Glomeromycotina</taxon>
        <taxon>Glomeromycetes</taxon>
        <taxon>Diversisporales</taxon>
        <taxon>Gigasporaceae</taxon>
        <taxon>Cetraspora</taxon>
    </lineage>
</organism>
<dbReference type="Proteomes" id="UP000789366">
    <property type="component" value="Unassembled WGS sequence"/>
</dbReference>